<reference evidence="6 7" key="2">
    <citation type="submission" date="2018-11" db="EMBL/GenBank/DDBJ databases">
        <authorList>
            <consortium name="Pathogen Informatics"/>
        </authorList>
    </citation>
    <scope>NUCLEOTIDE SEQUENCE [LARGE SCALE GENOMIC DNA]</scope>
</reference>
<reference evidence="8" key="1">
    <citation type="submission" date="2016-06" db="UniProtKB">
        <authorList>
            <consortium name="WormBaseParasite"/>
        </authorList>
    </citation>
    <scope>IDENTIFICATION</scope>
</reference>
<dbReference type="Pfam" id="PF24055">
    <property type="entry name" value="POL3_N"/>
    <property type="match status" value="1"/>
</dbReference>
<dbReference type="GO" id="GO:0043625">
    <property type="term" value="C:delta DNA polymerase complex"/>
    <property type="evidence" value="ECO:0007669"/>
    <property type="project" value="TreeGrafter"/>
</dbReference>
<dbReference type="Gene3D" id="3.30.342.10">
    <property type="entry name" value="DNA Polymerase, chain B, domain 1"/>
    <property type="match status" value="1"/>
</dbReference>
<dbReference type="AlphaFoldDB" id="A0A183ES18"/>
<evidence type="ECO:0000259" key="4">
    <source>
        <dbReference type="Pfam" id="PF03104"/>
    </source>
</evidence>
<dbReference type="GO" id="GO:0003887">
    <property type="term" value="F:DNA-directed DNA polymerase activity"/>
    <property type="evidence" value="ECO:0007669"/>
    <property type="project" value="UniProtKB-EC"/>
</dbReference>
<dbReference type="InterPro" id="IPR056435">
    <property type="entry name" value="DPOD/Z_N"/>
</dbReference>
<sequence length="289" mass="33136">MYNLFILPGHNQDDVVIRLFGVTAGQNSVCVQVHGFVSYFYVLLESAFEEKHIEYAKKYLDNLIKSQLPTNIGISKHVEKLVVDLEIVQGANIYGYKENLNQNFLKVYVRRRIFMNGVDLTKSGKTESLTCFETNIDFEIRFMTDHDLVGCAWVTLPPKKYEIIKEKEMISRCQFECSVRNDDLVVHAPDSSPKWSSVAPLRILSFDIECTNRKGIFPEAHTDAVIQIANMVKVEGENEPFIRNCFVIGETAPVIGSEIIVSKSEEEMLEVISCFFFFSFFKFYSKSRS</sequence>
<dbReference type="PANTHER" id="PTHR10322">
    <property type="entry name" value="DNA POLYMERASE CATALYTIC SUBUNIT"/>
    <property type="match status" value="1"/>
</dbReference>
<name>A0A183ES18_9BILA</name>
<accession>A0A183ES18</accession>
<dbReference type="GO" id="GO:0006287">
    <property type="term" value="P:base-excision repair, gap-filling"/>
    <property type="evidence" value="ECO:0007669"/>
    <property type="project" value="TreeGrafter"/>
</dbReference>
<evidence type="ECO:0000256" key="1">
    <source>
        <dbReference type="ARBA" id="ARBA00024411"/>
    </source>
</evidence>
<evidence type="ECO:0000259" key="5">
    <source>
        <dbReference type="Pfam" id="PF24055"/>
    </source>
</evidence>
<organism evidence="8">
    <name type="scientific">Gongylonema pulchrum</name>
    <dbReference type="NCBI Taxonomy" id="637853"/>
    <lineage>
        <taxon>Eukaryota</taxon>
        <taxon>Metazoa</taxon>
        <taxon>Ecdysozoa</taxon>
        <taxon>Nematoda</taxon>
        <taxon>Chromadorea</taxon>
        <taxon>Rhabditida</taxon>
        <taxon>Spirurina</taxon>
        <taxon>Spiruromorpha</taxon>
        <taxon>Spiruroidea</taxon>
        <taxon>Gongylonematidae</taxon>
        <taxon>Gongylonema</taxon>
    </lineage>
</organism>
<dbReference type="PANTHER" id="PTHR10322:SF23">
    <property type="entry name" value="DNA POLYMERASE DELTA CATALYTIC SUBUNIT"/>
    <property type="match status" value="1"/>
</dbReference>
<feature type="domain" description="DNA polymerase delta/zeta catalytic subunit N-terminal" evidence="5">
    <location>
        <begin position="37"/>
        <end position="110"/>
    </location>
</feature>
<dbReference type="EMBL" id="UYRT01098880">
    <property type="protein sequence ID" value="VDN41921.1"/>
    <property type="molecule type" value="Genomic_DNA"/>
</dbReference>
<keyword evidence="7" id="KW-1185">Reference proteome</keyword>
<gene>
    <name evidence="6" type="ORF">GPUH_LOCUS23758</name>
</gene>
<dbReference type="GO" id="GO:0003676">
    <property type="term" value="F:nucleic acid binding"/>
    <property type="evidence" value="ECO:0007669"/>
    <property type="project" value="InterPro"/>
</dbReference>
<dbReference type="GO" id="GO:0006297">
    <property type="term" value="P:nucleotide-excision repair, DNA gap filling"/>
    <property type="evidence" value="ECO:0007669"/>
    <property type="project" value="TreeGrafter"/>
</dbReference>
<dbReference type="Proteomes" id="UP000271098">
    <property type="component" value="Unassembled WGS sequence"/>
</dbReference>
<dbReference type="SUPFAM" id="SSF53098">
    <property type="entry name" value="Ribonuclease H-like"/>
    <property type="match status" value="1"/>
</dbReference>
<dbReference type="Gene3D" id="3.30.420.10">
    <property type="entry name" value="Ribonuclease H-like superfamily/Ribonuclease H"/>
    <property type="match status" value="1"/>
</dbReference>
<dbReference type="InterPro" id="IPR036397">
    <property type="entry name" value="RNaseH_sf"/>
</dbReference>
<protein>
    <recommendedName>
        <fullName evidence="1">DNA polymerase delta catalytic subunit</fullName>
    </recommendedName>
    <alternativeName>
        <fullName evidence="2">3'-5' exodeoxyribonuclease</fullName>
    </alternativeName>
</protein>
<dbReference type="GO" id="GO:0045004">
    <property type="term" value="P:DNA replication proofreading"/>
    <property type="evidence" value="ECO:0007669"/>
    <property type="project" value="TreeGrafter"/>
</dbReference>
<dbReference type="OrthoDB" id="2414538at2759"/>
<evidence type="ECO:0000313" key="6">
    <source>
        <dbReference type="EMBL" id="VDN41921.1"/>
    </source>
</evidence>
<evidence type="ECO:0000256" key="3">
    <source>
        <dbReference type="ARBA" id="ARBA00049244"/>
    </source>
</evidence>
<dbReference type="InterPro" id="IPR050240">
    <property type="entry name" value="DNA_pol_type-B"/>
</dbReference>
<dbReference type="WBParaSite" id="GPUH_0002378901-mRNA-1">
    <property type="protein sequence ID" value="GPUH_0002378901-mRNA-1"/>
    <property type="gene ID" value="GPUH_0002378901"/>
</dbReference>
<dbReference type="GO" id="GO:0008296">
    <property type="term" value="F:3'-5'-DNA exonuclease activity"/>
    <property type="evidence" value="ECO:0007669"/>
    <property type="project" value="TreeGrafter"/>
</dbReference>
<proteinExistence type="predicted"/>
<dbReference type="InterPro" id="IPR012337">
    <property type="entry name" value="RNaseH-like_sf"/>
</dbReference>
<comment type="catalytic activity">
    <reaction evidence="3">
        <text>DNA(n) + a 2'-deoxyribonucleoside 5'-triphosphate = DNA(n+1) + diphosphate</text>
        <dbReference type="Rhea" id="RHEA:22508"/>
        <dbReference type="Rhea" id="RHEA-COMP:17339"/>
        <dbReference type="Rhea" id="RHEA-COMP:17340"/>
        <dbReference type="ChEBI" id="CHEBI:33019"/>
        <dbReference type="ChEBI" id="CHEBI:61560"/>
        <dbReference type="ChEBI" id="CHEBI:173112"/>
        <dbReference type="EC" id="2.7.7.7"/>
    </reaction>
</comment>
<dbReference type="InterPro" id="IPR006133">
    <property type="entry name" value="DNA-dir_DNA_pol_B_exonuc"/>
</dbReference>
<feature type="domain" description="DNA-directed DNA polymerase family B exonuclease" evidence="4">
    <location>
        <begin position="131"/>
        <end position="276"/>
    </location>
</feature>
<evidence type="ECO:0000256" key="2">
    <source>
        <dbReference type="ARBA" id="ARBA00042791"/>
    </source>
</evidence>
<evidence type="ECO:0000313" key="8">
    <source>
        <dbReference type="WBParaSite" id="GPUH_0002378901-mRNA-1"/>
    </source>
</evidence>
<evidence type="ECO:0000313" key="7">
    <source>
        <dbReference type="Proteomes" id="UP000271098"/>
    </source>
</evidence>
<dbReference type="Pfam" id="PF03104">
    <property type="entry name" value="DNA_pol_B_exo1"/>
    <property type="match status" value="1"/>
</dbReference>